<keyword evidence="4 5" id="KW-0472">Membrane</keyword>
<name>A0A7C4UFX8_UNCW3</name>
<reference evidence="6" key="1">
    <citation type="journal article" date="2020" name="mSystems">
        <title>Genome- and Community-Level Interaction Insights into Carbon Utilization and Element Cycling Functions of Hydrothermarchaeota in Hydrothermal Sediment.</title>
        <authorList>
            <person name="Zhou Z."/>
            <person name="Liu Y."/>
            <person name="Xu W."/>
            <person name="Pan J."/>
            <person name="Luo Z.H."/>
            <person name="Li M."/>
        </authorList>
    </citation>
    <scope>NUCLEOTIDE SEQUENCE [LARGE SCALE GENOMIC DNA]</scope>
    <source>
        <strain evidence="6">SpSt-780</strain>
    </source>
</reference>
<evidence type="ECO:0000256" key="1">
    <source>
        <dbReference type="ARBA" id="ARBA00004141"/>
    </source>
</evidence>
<gene>
    <name evidence="6" type="ORF">ENV67_03135</name>
</gene>
<dbReference type="AlphaFoldDB" id="A0A7C4UFX8"/>
<evidence type="ECO:0000313" key="6">
    <source>
        <dbReference type="EMBL" id="HGW91518.1"/>
    </source>
</evidence>
<dbReference type="PANTHER" id="PTHR42723">
    <property type="entry name" value="CHLOROPHYLL SYNTHASE"/>
    <property type="match status" value="1"/>
</dbReference>
<feature type="transmembrane region" description="Helical" evidence="5">
    <location>
        <begin position="111"/>
        <end position="128"/>
    </location>
</feature>
<comment type="caution">
    <text evidence="6">The sequence shown here is derived from an EMBL/GenBank/DDBJ whole genome shotgun (WGS) entry which is preliminary data.</text>
</comment>
<keyword evidence="2 5" id="KW-0812">Transmembrane</keyword>
<dbReference type="InterPro" id="IPR050475">
    <property type="entry name" value="Prenyltransferase_related"/>
</dbReference>
<dbReference type="Gene3D" id="1.10.357.140">
    <property type="entry name" value="UbiA prenyltransferase"/>
    <property type="match status" value="1"/>
</dbReference>
<dbReference type="Pfam" id="PF01040">
    <property type="entry name" value="UbiA"/>
    <property type="match status" value="1"/>
</dbReference>
<dbReference type="CDD" id="cd13956">
    <property type="entry name" value="PT_UbiA"/>
    <property type="match status" value="1"/>
</dbReference>
<protein>
    <recommendedName>
        <fullName evidence="7">Prenyltransferase</fullName>
    </recommendedName>
</protein>
<comment type="subcellular location">
    <subcellularLocation>
        <location evidence="1">Membrane</location>
        <topology evidence="1">Multi-pass membrane protein</topology>
    </subcellularLocation>
</comment>
<accession>A0A7C4UFX8</accession>
<organism evidence="6">
    <name type="scientific">candidate division WOR-3 bacterium</name>
    <dbReference type="NCBI Taxonomy" id="2052148"/>
    <lineage>
        <taxon>Bacteria</taxon>
        <taxon>Bacteria division WOR-3</taxon>
    </lineage>
</organism>
<evidence type="ECO:0008006" key="7">
    <source>
        <dbReference type="Google" id="ProtNLM"/>
    </source>
</evidence>
<sequence length="309" mass="35808">MNMKKKNFFDYIILLRPTLFPPFWLTYLLGVYYSNGDFNLKAFFGIILFTFMMGGVYILNQIVDIETDRLNRKLFLLSDGYIKEKEAIYYMLIIFSFTIPFSFILGKNFGLIFLLSYFVGIAYSIYPFSFKDKPILDMLSNGLGYGTLSFLLGWSISRDINLDAFIRTLPYFFAVSAVFLNTTIPDIPGDKRIGKITTGIFLGKKLTLLLALIFDIISLLISILINDKICIFASACSLPLFLISFIKPEKNFIFYSIRVNPLFLTFAVIFIYPLFIIPLFLVYFFQKIYYKKRFNINYPSIKSGIDADF</sequence>
<evidence type="ECO:0000256" key="5">
    <source>
        <dbReference type="SAM" id="Phobius"/>
    </source>
</evidence>
<dbReference type="GO" id="GO:0016765">
    <property type="term" value="F:transferase activity, transferring alkyl or aryl (other than methyl) groups"/>
    <property type="evidence" value="ECO:0007669"/>
    <property type="project" value="InterPro"/>
</dbReference>
<feature type="transmembrane region" description="Helical" evidence="5">
    <location>
        <begin position="42"/>
        <end position="63"/>
    </location>
</feature>
<feature type="transmembrane region" description="Helical" evidence="5">
    <location>
        <begin position="206"/>
        <end position="225"/>
    </location>
</feature>
<dbReference type="GO" id="GO:0016020">
    <property type="term" value="C:membrane"/>
    <property type="evidence" value="ECO:0007669"/>
    <property type="project" value="UniProtKB-SubCell"/>
</dbReference>
<dbReference type="EMBL" id="DTHG01000037">
    <property type="protein sequence ID" value="HGW91518.1"/>
    <property type="molecule type" value="Genomic_DNA"/>
</dbReference>
<feature type="transmembrane region" description="Helical" evidence="5">
    <location>
        <begin position="259"/>
        <end position="285"/>
    </location>
</feature>
<dbReference type="InterPro" id="IPR000537">
    <property type="entry name" value="UbiA_prenyltransferase"/>
</dbReference>
<feature type="transmembrane region" description="Helical" evidence="5">
    <location>
        <begin position="12"/>
        <end position="30"/>
    </location>
</feature>
<dbReference type="InterPro" id="IPR044878">
    <property type="entry name" value="UbiA_sf"/>
</dbReference>
<evidence type="ECO:0000256" key="3">
    <source>
        <dbReference type="ARBA" id="ARBA00022989"/>
    </source>
</evidence>
<evidence type="ECO:0000256" key="2">
    <source>
        <dbReference type="ARBA" id="ARBA00022692"/>
    </source>
</evidence>
<feature type="transmembrane region" description="Helical" evidence="5">
    <location>
        <begin position="135"/>
        <end position="156"/>
    </location>
</feature>
<feature type="transmembrane region" description="Helical" evidence="5">
    <location>
        <begin position="87"/>
        <end position="105"/>
    </location>
</feature>
<feature type="transmembrane region" description="Helical" evidence="5">
    <location>
        <begin position="168"/>
        <end position="185"/>
    </location>
</feature>
<proteinExistence type="predicted"/>
<keyword evidence="3 5" id="KW-1133">Transmembrane helix</keyword>
<evidence type="ECO:0000256" key="4">
    <source>
        <dbReference type="ARBA" id="ARBA00023136"/>
    </source>
</evidence>
<dbReference type="PANTHER" id="PTHR42723:SF1">
    <property type="entry name" value="CHLOROPHYLL SYNTHASE, CHLOROPLASTIC"/>
    <property type="match status" value="1"/>
</dbReference>